<dbReference type="EMBL" id="JARBDR010000337">
    <property type="protein sequence ID" value="KAJ8315869.1"/>
    <property type="molecule type" value="Genomic_DNA"/>
</dbReference>
<evidence type="ECO:0000313" key="2">
    <source>
        <dbReference type="Proteomes" id="UP001217089"/>
    </source>
</evidence>
<protein>
    <submittedName>
        <fullName evidence="1">Uncharacterized protein</fullName>
    </submittedName>
</protein>
<accession>A0ABQ9FF01</accession>
<gene>
    <name evidence="1" type="ORF">KUTeg_008019</name>
</gene>
<dbReference type="Proteomes" id="UP001217089">
    <property type="component" value="Unassembled WGS sequence"/>
</dbReference>
<evidence type="ECO:0000313" key="1">
    <source>
        <dbReference type="EMBL" id="KAJ8315869.1"/>
    </source>
</evidence>
<comment type="caution">
    <text evidence="1">The sequence shown here is derived from an EMBL/GenBank/DDBJ whole genome shotgun (WGS) entry which is preliminary data.</text>
</comment>
<proteinExistence type="predicted"/>
<sequence length="268" mass="30565">MALDLLKYCSTIRWAASKVQLGVSMMNSSVSKYPNKIAAHKILQGFREGFPLQYTGPRMPCESPFDQLLLVLITNSSLTEVLSLSNIWIVGPSIVYWAQRRALSRPVGRNLGLEKYGVQIRWCGIRGMKWSQLLTRIQRDLRNFPCPHFKSQWRVTFGDETRPSSHFPNYPTLQLSGPVSYLVCFWYAARSQVAIDNVRKRTNREISSYILKLGGRVITESDLSDKETGCYRFDGIYLSDIGNDIYLNALQGALESFLIKDIHKLQST</sequence>
<name>A0ABQ9FF01_TEGGR</name>
<dbReference type="SUPFAM" id="SSF52266">
    <property type="entry name" value="SGNH hydrolase"/>
    <property type="match status" value="1"/>
</dbReference>
<keyword evidence="2" id="KW-1185">Reference proteome</keyword>
<reference evidence="1 2" key="1">
    <citation type="submission" date="2022-12" db="EMBL/GenBank/DDBJ databases">
        <title>Chromosome-level genome of Tegillarca granosa.</title>
        <authorList>
            <person name="Kim J."/>
        </authorList>
    </citation>
    <scope>NUCLEOTIDE SEQUENCE [LARGE SCALE GENOMIC DNA]</scope>
    <source>
        <strain evidence="1">Teg-2019</strain>
        <tissue evidence="1">Adductor muscle</tissue>
    </source>
</reference>
<organism evidence="1 2">
    <name type="scientific">Tegillarca granosa</name>
    <name type="common">Malaysian cockle</name>
    <name type="synonym">Anadara granosa</name>
    <dbReference type="NCBI Taxonomy" id="220873"/>
    <lineage>
        <taxon>Eukaryota</taxon>
        <taxon>Metazoa</taxon>
        <taxon>Spiralia</taxon>
        <taxon>Lophotrochozoa</taxon>
        <taxon>Mollusca</taxon>
        <taxon>Bivalvia</taxon>
        <taxon>Autobranchia</taxon>
        <taxon>Pteriomorphia</taxon>
        <taxon>Arcoida</taxon>
        <taxon>Arcoidea</taxon>
        <taxon>Arcidae</taxon>
        <taxon>Tegillarca</taxon>
    </lineage>
</organism>